<comment type="caution">
    <text evidence="2">The sequence shown here is derived from an EMBL/GenBank/DDBJ whole genome shotgun (WGS) entry which is preliminary data.</text>
</comment>
<evidence type="ECO:0000313" key="3">
    <source>
        <dbReference type="Proteomes" id="UP000077013"/>
    </source>
</evidence>
<dbReference type="STRING" id="1763537.ULVI_03860"/>
<sequence>MKIAVTSASGKLGTAIIEQLINKIGKENIVGIARTPNKAAHLAIEVRQGDYNNREDFNTALKNIDVVLLISGMDAPQKRIQQHRNIIEAAKANNVEKIVYTSIIGAEKGTAFSPIVQSNRQTEQDIQNSGLQWAIGRNGIYIEPDLDYIETYKKEGAISNCAGDGKCAYTSRIELAFAYAKMLLEDNHHGKIYNLAGEAISQEQLARLINQVYHTNLIYKPMSISAYEQERKAALGAFLGTVIAGIYEGIQMGANDIPSDFETAADRAHKSIFQIISEYKSEKNN</sequence>
<dbReference type="InterPro" id="IPR036291">
    <property type="entry name" value="NAD(P)-bd_dom_sf"/>
</dbReference>
<dbReference type="OrthoDB" id="9780595at2"/>
<organism evidence="2 3">
    <name type="scientific">Cochleicola gelatinilyticus</name>
    <dbReference type="NCBI Taxonomy" id="1763537"/>
    <lineage>
        <taxon>Bacteria</taxon>
        <taxon>Pseudomonadati</taxon>
        <taxon>Bacteroidota</taxon>
        <taxon>Flavobacteriia</taxon>
        <taxon>Flavobacteriales</taxon>
        <taxon>Flavobacteriaceae</taxon>
        <taxon>Cochleicola</taxon>
    </lineage>
</organism>
<dbReference type="Gene3D" id="3.40.50.720">
    <property type="entry name" value="NAD(P)-binding Rossmann-like Domain"/>
    <property type="match status" value="1"/>
</dbReference>
<name>A0A167IPM7_9FLAO</name>
<gene>
    <name evidence="2" type="ORF">ULVI_03860</name>
</gene>
<dbReference type="PANTHER" id="PTHR47129">
    <property type="entry name" value="QUINONE OXIDOREDUCTASE 2"/>
    <property type="match status" value="1"/>
</dbReference>
<dbReference type="Pfam" id="PF13460">
    <property type="entry name" value="NAD_binding_10"/>
    <property type="match status" value="1"/>
</dbReference>
<dbReference type="PANTHER" id="PTHR47129:SF1">
    <property type="entry name" value="NMRA-LIKE DOMAIN-CONTAINING PROTEIN"/>
    <property type="match status" value="1"/>
</dbReference>
<reference evidence="2 3" key="1">
    <citation type="submission" date="2016-02" db="EMBL/GenBank/DDBJ databases">
        <title>Ulvibacter sp. LPB0005, isolated from Thais luteostoma.</title>
        <authorList>
            <person name="Shin S.-K."/>
            <person name="Yi H."/>
        </authorList>
    </citation>
    <scope>NUCLEOTIDE SEQUENCE [LARGE SCALE GENOMIC DNA]</scope>
    <source>
        <strain evidence="2 3">LPB0005</strain>
    </source>
</reference>
<dbReference type="SUPFAM" id="SSF51735">
    <property type="entry name" value="NAD(P)-binding Rossmann-fold domains"/>
    <property type="match status" value="1"/>
</dbReference>
<keyword evidence="3" id="KW-1185">Reference proteome</keyword>
<dbReference type="EMBL" id="LRXL01000026">
    <property type="protein sequence ID" value="OAB79885.1"/>
    <property type="molecule type" value="Genomic_DNA"/>
</dbReference>
<evidence type="ECO:0000259" key="1">
    <source>
        <dbReference type="Pfam" id="PF13460"/>
    </source>
</evidence>
<dbReference type="InterPro" id="IPR016040">
    <property type="entry name" value="NAD(P)-bd_dom"/>
</dbReference>
<dbReference type="RefSeq" id="WP_068589940.1">
    <property type="nucleotide sequence ID" value="NZ_LRXL01000026.1"/>
</dbReference>
<dbReference type="AlphaFoldDB" id="A0A167IPM7"/>
<proteinExistence type="predicted"/>
<dbReference type="InterPro" id="IPR052718">
    <property type="entry name" value="NmrA-type_oxidoreductase"/>
</dbReference>
<accession>A0A167IPM7</accession>
<feature type="domain" description="NAD(P)-binding" evidence="1">
    <location>
        <begin position="8"/>
        <end position="145"/>
    </location>
</feature>
<dbReference type="Gene3D" id="3.90.25.10">
    <property type="entry name" value="UDP-galactose 4-epimerase, domain 1"/>
    <property type="match status" value="1"/>
</dbReference>
<evidence type="ECO:0000313" key="2">
    <source>
        <dbReference type="EMBL" id="OAB79885.1"/>
    </source>
</evidence>
<protein>
    <submittedName>
        <fullName evidence="2">NAD(P)-dependent oxidoreductase</fullName>
    </submittedName>
</protein>
<dbReference type="Proteomes" id="UP000077013">
    <property type="component" value="Unassembled WGS sequence"/>
</dbReference>